<dbReference type="PANTHER" id="PTHR22642:SF2">
    <property type="entry name" value="PROTEIN LONG AFTER FAR-RED 3"/>
    <property type="match status" value="1"/>
</dbReference>
<feature type="domain" description="Alcohol dehydrogenase-like C-terminal" evidence="1">
    <location>
        <begin position="198"/>
        <end position="283"/>
    </location>
</feature>
<evidence type="ECO:0008006" key="4">
    <source>
        <dbReference type="Google" id="ProtNLM"/>
    </source>
</evidence>
<dbReference type="InterPro" id="IPR036291">
    <property type="entry name" value="NAD(P)-bd_dom_sf"/>
</dbReference>
<evidence type="ECO:0000259" key="1">
    <source>
        <dbReference type="Pfam" id="PF00107"/>
    </source>
</evidence>
<comment type="caution">
    <text evidence="3">The sequence shown here is derived from an EMBL/GenBank/DDBJ whole genome shotgun (WGS) entry which is preliminary data.</text>
</comment>
<feature type="non-terminal residue" evidence="3">
    <location>
        <position position="301"/>
    </location>
</feature>
<proteinExistence type="predicted"/>
<dbReference type="EMBL" id="BART01016918">
    <property type="protein sequence ID" value="GAG87739.1"/>
    <property type="molecule type" value="Genomic_DNA"/>
</dbReference>
<dbReference type="Gene3D" id="3.10.310.70">
    <property type="match status" value="1"/>
</dbReference>
<name>X1AX73_9ZZZZ</name>
<dbReference type="Pfam" id="PF00107">
    <property type="entry name" value="ADH_zinc_N"/>
    <property type="match status" value="1"/>
</dbReference>
<dbReference type="Gene3D" id="3.40.50.720">
    <property type="entry name" value="NAD(P)-binding Rossmann-like Domain"/>
    <property type="match status" value="1"/>
</dbReference>
<evidence type="ECO:0000313" key="3">
    <source>
        <dbReference type="EMBL" id="GAG87739.1"/>
    </source>
</evidence>
<accession>X1AX73</accession>
<sequence>ENDWKEIKLPSKAALDKVCNKNPLVLFKKDGHSIWVNSVALKKADINEHTLDPSGGKIVRESISKTPTGILKENAIYLVLKKIKKENIEDILPTPVLNSSTTSKEIKIKNMGNIYNAVKTASKNFNKVGITSVHNMESMNRQKILFDLNSEGELNLRIYSFFEQIEPEDLYHFKRNTKLDNRWTKIGGKVIVLGVGRLGVLICSVANSLGADVIAISRSKEKLKRAKIYGALEIIDANDLNLISKVKELTNGLGADIVVESTGSENGFNLAINLVRPRGTVALKSTHGILINDVDQTKIVV</sequence>
<evidence type="ECO:0000259" key="2">
    <source>
        <dbReference type="Pfam" id="PF07969"/>
    </source>
</evidence>
<feature type="domain" description="Amidohydrolase 3" evidence="2">
    <location>
        <begin position="1"/>
        <end position="188"/>
    </location>
</feature>
<dbReference type="Pfam" id="PF07969">
    <property type="entry name" value="Amidohydro_3"/>
    <property type="match status" value="1"/>
</dbReference>
<dbReference type="PANTHER" id="PTHR22642">
    <property type="entry name" value="IMIDAZOLONEPROPIONASE"/>
    <property type="match status" value="1"/>
</dbReference>
<protein>
    <recommendedName>
        <fullName evidence="4">Alcohol dehydrogenase-like C-terminal domain-containing protein</fullName>
    </recommendedName>
</protein>
<dbReference type="AlphaFoldDB" id="X1AX73"/>
<reference evidence="3" key="1">
    <citation type="journal article" date="2014" name="Front. Microbiol.">
        <title>High frequency of phylogenetically diverse reductive dehalogenase-homologous genes in deep subseafloor sedimentary metagenomes.</title>
        <authorList>
            <person name="Kawai M."/>
            <person name="Futagami T."/>
            <person name="Toyoda A."/>
            <person name="Takaki Y."/>
            <person name="Nishi S."/>
            <person name="Hori S."/>
            <person name="Arai W."/>
            <person name="Tsubouchi T."/>
            <person name="Morono Y."/>
            <person name="Uchiyama I."/>
            <person name="Ito T."/>
            <person name="Fujiyama A."/>
            <person name="Inagaki F."/>
            <person name="Takami H."/>
        </authorList>
    </citation>
    <scope>NUCLEOTIDE SEQUENCE</scope>
    <source>
        <strain evidence="3">Expedition CK06-06</strain>
    </source>
</reference>
<organism evidence="3">
    <name type="scientific">marine sediment metagenome</name>
    <dbReference type="NCBI Taxonomy" id="412755"/>
    <lineage>
        <taxon>unclassified sequences</taxon>
        <taxon>metagenomes</taxon>
        <taxon>ecological metagenomes</taxon>
    </lineage>
</organism>
<feature type="non-terminal residue" evidence="3">
    <location>
        <position position="1"/>
    </location>
</feature>
<dbReference type="InterPro" id="IPR013108">
    <property type="entry name" value="Amidohydro_3"/>
</dbReference>
<dbReference type="InterPro" id="IPR013149">
    <property type="entry name" value="ADH-like_C"/>
</dbReference>
<gene>
    <name evidence="3" type="ORF">S01H4_32378</name>
</gene>
<dbReference type="SUPFAM" id="SSF51735">
    <property type="entry name" value="NAD(P)-binding Rossmann-fold domains"/>
    <property type="match status" value="1"/>
</dbReference>